<evidence type="ECO:0000256" key="1">
    <source>
        <dbReference type="ARBA" id="ARBA00022690"/>
    </source>
</evidence>
<comment type="caution">
    <text evidence="4">The sequence shown here is derived from an EMBL/GenBank/DDBJ whole genome shotgun (WGS) entry which is preliminary data.</text>
</comment>
<evidence type="ECO:0000313" key="4">
    <source>
        <dbReference type="EMBL" id="KAL0840528.1"/>
    </source>
</evidence>
<feature type="domain" description="TIL" evidence="3">
    <location>
        <begin position="347"/>
        <end position="410"/>
    </location>
</feature>
<dbReference type="InterPro" id="IPR002919">
    <property type="entry name" value="TIL_dom"/>
</dbReference>
<dbReference type="InterPro" id="IPR036084">
    <property type="entry name" value="Ser_inhib-like_sf"/>
</dbReference>
<protein>
    <recommendedName>
        <fullName evidence="3">TIL domain-containing protein</fullName>
    </recommendedName>
</protein>
<feature type="domain" description="TIL" evidence="3">
    <location>
        <begin position="152"/>
        <end position="214"/>
    </location>
</feature>
<dbReference type="GO" id="GO:0030414">
    <property type="term" value="F:peptidase inhibitor activity"/>
    <property type="evidence" value="ECO:0007669"/>
    <property type="project" value="UniProtKB-KW"/>
</dbReference>
<dbReference type="SUPFAM" id="SSF57567">
    <property type="entry name" value="Serine protease inhibitors"/>
    <property type="match status" value="11"/>
</dbReference>
<dbReference type="AlphaFoldDB" id="A0ABD0TAX1"/>
<accession>A0ABD0TAX1</accession>
<feature type="domain" description="TIL" evidence="3">
    <location>
        <begin position="738"/>
        <end position="798"/>
    </location>
</feature>
<dbReference type="Pfam" id="PF01826">
    <property type="entry name" value="TIL"/>
    <property type="match status" value="11"/>
</dbReference>
<evidence type="ECO:0000313" key="5">
    <source>
        <dbReference type="Proteomes" id="UP001549921"/>
    </source>
</evidence>
<dbReference type="Gene3D" id="2.10.25.10">
    <property type="entry name" value="Laminin"/>
    <property type="match status" value="12"/>
</dbReference>
<feature type="domain" description="TIL" evidence="3">
    <location>
        <begin position="285"/>
        <end position="344"/>
    </location>
</feature>
<sequence length="939" mass="103432">MLCSYLIASSTKCNKPNEVYDPCDAPCPGRSCDVDPRLVKCGRPPQVGDENCVVGCRCMDGYFRNKNGRCVPWDQCPKKQPTCGPNEVYDECDAPCPGRSCDVDPRLVRCKAPPKPGDEECIKGCRCKDGFARNKKGQCIPREKCPPKQPVCGKNEVYDECDAPCPGRTCDVDPALVLCKTAPKPGDKDCVEGCRCIDGYARDQNGNCIPRDQCPPKPTCGPNEEYDPCPDCSPQTCEMMNQTYHCPRLPASKMGPGCHPSCRCKKEYFRNKIGECIHSSDCAKCTKPHEYFSCGGACDNVCENIKEQNQTNCPIINIQCNKMCYCEADYARDYKGDCIPIKDCPTCPENERYDPCPATLCGPKTCDEAGFPLNCTQREEGAKCPGKPGCVCKDGYLRDKNGKCIPTDQCPSCGGDKNATLGCGVNCNRHCSDLDQEEPRMCILVCYPNSCDCRTDSQGRKYYYDSNLKMCVLAEDCTPQCKENEVYSKCANGGCTKQKCTDINKPVVCVYPKICKKGCVCAPGYLRAKNGTCVPSEQCDPPPKCKSNEEFSKCGRDGCLKYYCSDLDLPPLCRDTFQCIPQCECKEGYLRASVDNSTCVPVDQCPRRCKENEQYSECPAATCQPQTCKEAGYPVPCPIVGPDGQCSGDPGCICVPGYLRNDKGKCIPQDQCPSCGGDKNAVPGCGNHCGNTCATYNSTKPVPCPLYCDLNGCNCREKYVYDENLHKCVLPKDCTPKCKANEEFSTCSNAICRAQYCADKDKPVACPAIAKGYCKKGCVCKEHYLRDKKGNCIPEKECKPNDLCPKGEIFSHCPPIQCDAEYCPKSRDAPQRCPMPKKCGPPRCICPFNHHRHRNNCKCIPTAKCRPFPCDGPNEHYDSCPPVCRDKSCTDYLKNVTCPKFSLSVKVACRPACLCNEGYYRDSEGICVSAKECIGKIKL</sequence>
<evidence type="ECO:0000256" key="2">
    <source>
        <dbReference type="ARBA" id="ARBA00023157"/>
    </source>
</evidence>
<feature type="domain" description="TIL" evidence="3">
    <location>
        <begin position="220"/>
        <end position="282"/>
    </location>
</feature>
<keyword evidence="2" id="KW-1015">Disulfide bond</keyword>
<dbReference type="FunFam" id="2.10.25.10:FF:000674">
    <property type="entry name" value="Mucin-2"/>
    <property type="match status" value="1"/>
</dbReference>
<gene>
    <name evidence="4" type="ORF">ABMA28_015747</name>
</gene>
<organism evidence="4 5">
    <name type="scientific">Loxostege sticticalis</name>
    <name type="common">Beet webworm moth</name>
    <dbReference type="NCBI Taxonomy" id="481309"/>
    <lineage>
        <taxon>Eukaryota</taxon>
        <taxon>Metazoa</taxon>
        <taxon>Ecdysozoa</taxon>
        <taxon>Arthropoda</taxon>
        <taxon>Hexapoda</taxon>
        <taxon>Insecta</taxon>
        <taxon>Pterygota</taxon>
        <taxon>Neoptera</taxon>
        <taxon>Endopterygota</taxon>
        <taxon>Lepidoptera</taxon>
        <taxon>Glossata</taxon>
        <taxon>Ditrysia</taxon>
        <taxon>Pyraloidea</taxon>
        <taxon>Crambidae</taxon>
        <taxon>Pyraustinae</taxon>
        <taxon>Loxostege</taxon>
    </lineage>
</organism>
<proteinExistence type="predicted"/>
<dbReference type="PANTHER" id="PTHR23259">
    <property type="entry name" value="RIDDLE"/>
    <property type="match status" value="1"/>
</dbReference>
<dbReference type="Proteomes" id="UP001549921">
    <property type="component" value="Unassembled WGS sequence"/>
</dbReference>
<dbReference type="InterPro" id="IPR051368">
    <property type="entry name" value="SerProtInhib-TIL_Domain"/>
</dbReference>
<dbReference type="PANTHER" id="PTHR23259:SF70">
    <property type="entry name" value="ACCESSORY GLAND PROTEIN ACP62F-RELATED"/>
    <property type="match status" value="1"/>
</dbReference>
<dbReference type="EMBL" id="JBEDNZ010000007">
    <property type="protein sequence ID" value="KAL0840528.1"/>
    <property type="molecule type" value="Genomic_DNA"/>
</dbReference>
<name>A0ABD0TAX1_LOXSC</name>
<feature type="domain" description="TIL" evidence="3">
    <location>
        <begin position="15"/>
        <end position="76"/>
    </location>
</feature>
<keyword evidence="1" id="KW-0646">Protease inhibitor</keyword>
<reference evidence="4 5" key="1">
    <citation type="submission" date="2024-06" db="EMBL/GenBank/DDBJ databases">
        <title>A chromosome-level genome assembly of beet webworm, Loxostege sticticalis.</title>
        <authorList>
            <person name="Zhang Y."/>
        </authorList>
    </citation>
    <scope>NUCLEOTIDE SEQUENCE [LARGE SCALE GENOMIC DNA]</scope>
    <source>
        <strain evidence="4">AQ028</strain>
        <tissue evidence="4">Male pupae</tissue>
    </source>
</reference>
<evidence type="ECO:0000259" key="3">
    <source>
        <dbReference type="Pfam" id="PF01826"/>
    </source>
</evidence>
<feature type="domain" description="TIL" evidence="3">
    <location>
        <begin position="83"/>
        <end position="145"/>
    </location>
</feature>
<feature type="domain" description="TIL" evidence="3">
    <location>
        <begin position="481"/>
        <end position="539"/>
    </location>
</feature>
<feature type="domain" description="TIL" evidence="3">
    <location>
        <begin position="545"/>
        <end position="605"/>
    </location>
</feature>
<feature type="domain" description="TIL" evidence="3">
    <location>
        <begin position="609"/>
        <end position="672"/>
    </location>
</feature>
<dbReference type="CDD" id="cd19941">
    <property type="entry name" value="TIL"/>
    <property type="match status" value="11"/>
</dbReference>
<feature type="domain" description="TIL" evidence="3">
    <location>
        <begin position="872"/>
        <end position="933"/>
    </location>
</feature>